<keyword evidence="1" id="KW-0333">Golgi apparatus</keyword>
<dbReference type="FunFam" id="2.30.29.30:FF:000567">
    <property type="entry name" value="PH domain-containing endocytic-trafficking adaptor 1"/>
    <property type="match status" value="1"/>
</dbReference>
<dbReference type="CDD" id="cd13288">
    <property type="entry name" value="PH_Ses"/>
    <property type="match status" value="1"/>
</dbReference>
<dbReference type="Pfam" id="PF00169">
    <property type="entry name" value="PH"/>
    <property type="match status" value="1"/>
</dbReference>
<dbReference type="SMART" id="SM00233">
    <property type="entry name" value="PH"/>
    <property type="match status" value="1"/>
</dbReference>
<dbReference type="InterPro" id="IPR001849">
    <property type="entry name" value="PH_domain"/>
</dbReference>
<keyword evidence="1" id="KW-0967">Endosome</keyword>
<keyword evidence="1" id="KW-0968">Cytoplasmic vesicle</keyword>
<accession>A0AAD1RR41</accession>
<dbReference type="PANTHER" id="PTHR22902">
    <property type="entry name" value="SESQUIPEDALIAN"/>
    <property type="match status" value="1"/>
</dbReference>
<dbReference type="GO" id="GO:0055037">
    <property type="term" value="C:recycling endosome"/>
    <property type="evidence" value="ECO:0007669"/>
    <property type="project" value="UniProtKB-SubCell"/>
</dbReference>
<comment type="similarity">
    <text evidence="1">Belongs to the sesquipedalian family.</text>
</comment>
<dbReference type="PANTHER" id="PTHR22902:SF15">
    <property type="entry name" value="SESQUIPEDALIAN-2"/>
    <property type="match status" value="1"/>
</dbReference>
<dbReference type="GO" id="GO:0007032">
    <property type="term" value="P:endosome organization"/>
    <property type="evidence" value="ECO:0007669"/>
    <property type="project" value="UniProtKB-UniRule"/>
</dbReference>
<name>A0AAD1RR41_PELCU</name>
<evidence type="ECO:0000256" key="1">
    <source>
        <dbReference type="RuleBase" id="RU369082"/>
    </source>
</evidence>
<reference evidence="3" key="1">
    <citation type="submission" date="2022-03" db="EMBL/GenBank/DDBJ databases">
        <authorList>
            <person name="Alioto T."/>
            <person name="Alioto T."/>
            <person name="Gomez Garrido J."/>
        </authorList>
    </citation>
    <scope>NUCLEOTIDE SEQUENCE</scope>
</reference>
<keyword evidence="4" id="KW-1185">Reference proteome</keyword>
<dbReference type="GO" id="GO:0042147">
    <property type="term" value="P:retrograde transport, endosome to Golgi"/>
    <property type="evidence" value="ECO:0007669"/>
    <property type="project" value="UniProtKB-UniRule"/>
</dbReference>
<comment type="subcellular location">
    <subcellularLocation>
        <location evidence="1">Early endosome</location>
    </subcellularLocation>
    <subcellularLocation>
        <location evidence="1">Recycling endosome</location>
    </subcellularLocation>
    <subcellularLocation>
        <location evidence="1">Golgi apparatus</location>
        <location evidence="1">trans-Golgi network</location>
    </subcellularLocation>
    <subcellularLocation>
        <location evidence="1">Cytoplasmic vesicle</location>
        <location evidence="1">Clathrin-coated vesicle</location>
    </subcellularLocation>
</comment>
<proteinExistence type="inferred from homology"/>
<dbReference type="GO" id="GO:0005769">
    <property type="term" value="C:early endosome"/>
    <property type="evidence" value="ECO:0007669"/>
    <property type="project" value="UniProtKB-SubCell"/>
</dbReference>
<evidence type="ECO:0000313" key="3">
    <source>
        <dbReference type="EMBL" id="CAH2276675.1"/>
    </source>
</evidence>
<keyword evidence="1" id="KW-0597">Phosphoprotein</keyword>
<evidence type="ECO:0000259" key="2">
    <source>
        <dbReference type="PROSITE" id="PS50003"/>
    </source>
</evidence>
<dbReference type="GO" id="GO:0005802">
    <property type="term" value="C:trans-Golgi network"/>
    <property type="evidence" value="ECO:0007669"/>
    <property type="project" value="UniProtKB-UniRule"/>
</dbReference>
<organism evidence="3 4">
    <name type="scientific">Pelobates cultripes</name>
    <name type="common">Western spadefoot toad</name>
    <dbReference type="NCBI Taxonomy" id="61616"/>
    <lineage>
        <taxon>Eukaryota</taxon>
        <taxon>Metazoa</taxon>
        <taxon>Chordata</taxon>
        <taxon>Craniata</taxon>
        <taxon>Vertebrata</taxon>
        <taxon>Euteleostomi</taxon>
        <taxon>Amphibia</taxon>
        <taxon>Batrachia</taxon>
        <taxon>Anura</taxon>
        <taxon>Pelobatoidea</taxon>
        <taxon>Pelobatidae</taxon>
        <taxon>Pelobates</taxon>
    </lineage>
</organism>
<feature type="domain" description="PH" evidence="2">
    <location>
        <begin position="19"/>
        <end position="115"/>
    </location>
</feature>
<gene>
    <name evidence="3" type="ORF">PECUL_23A040335</name>
</gene>
<evidence type="ECO:0000313" key="4">
    <source>
        <dbReference type="Proteomes" id="UP001295444"/>
    </source>
</evidence>
<dbReference type="EMBL" id="OW240914">
    <property type="protein sequence ID" value="CAH2276675.1"/>
    <property type="molecule type" value="Genomic_DNA"/>
</dbReference>
<dbReference type="PROSITE" id="PS50003">
    <property type="entry name" value="PH_DOMAIN"/>
    <property type="match status" value="1"/>
</dbReference>
<dbReference type="GO" id="GO:0005829">
    <property type="term" value="C:cytosol"/>
    <property type="evidence" value="ECO:0007669"/>
    <property type="project" value="GOC"/>
</dbReference>
<dbReference type="InterPro" id="IPR045188">
    <property type="entry name" value="Boi1/Boi2-like"/>
</dbReference>
<sequence>MNMKLNEKSMVHFATSDSPADYTGYLNKRGSQNSGYKKRWFVLKGNLLFYFEDRDCREPVGVVVLEGCTVELCQSSEEYAFAISFNGAGCHPYILAAETQDEMEGWVKALSRASFDYMRLVVKELEMQLELMQKSHTRKKHSRYRGKARTVARTKWENSSQMCNLNGFVNSEDSNMASHTSQKAPAWQYNQIIPPPLPPRRRGAQWVDAVTPTSSVKLLESPVCPGTVCFHKLHEWYGREIEEIRRIWQNEQRSQHESA</sequence>
<dbReference type="SUPFAM" id="SSF50729">
    <property type="entry name" value="PH domain-like"/>
    <property type="match status" value="1"/>
</dbReference>
<dbReference type="Proteomes" id="UP001295444">
    <property type="component" value="Chromosome 03"/>
</dbReference>
<dbReference type="AlphaFoldDB" id="A0AAD1RR41"/>
<comment type="function">
    <text evidence="1">Plays a role in endocytic trafficking. Required for receptor recycling from endosomes, both to the trans-Golgi network and the plasma membrane.</text>
</comment>
<dbReference type="GO" id="GO:0001881">
    <property type="term" value="P:receptor recycling"/>
    <property type="evidence" value="ECO:0007669"/>
    <property type="project" value="UniProtKB-UniRule"/>
</dbReference>
<protein>
    <recommendedName>
        <fullName evidence="1">Sesquipedalian</fullName>
        <shortName evidence="1">Ses</shortName>
    </recommendedName>
    <alternativeName>
        <fullName evidence="1">PH domain-containing endocytic trafficking adaptor</fullName>
    </alternativeName>
</protein>
<dbReference type="GO" id="GO:0030136">
    <property type="term" value="C:clathrin-coated vesicle"/>
    <property type="evidence" value="ECO:0007669"/>
    <property type="project" value="UniProtKB-SubCell"/>
</dbReference>
<dbReference type="Gene3D" id="2.30.29.30">
    <property type="entry name" value="Pleckstrin-homology domain (PH domain)/Phosphotyrosine-binding domain (PTB)"/>
    <property type="match status" value="1"/>
</dbReference>
<dbReference type="InterPro" id="IPR011993">
    <property type="entry name" value="PH-like_dom_sf"/>
</dbReference>